<protein>
    <submittedName>
        <fullName evidence="1">Uncharacterized protein</fullName>
    </submittedName>
</protein>
<dbReference type="Proteomes" id="UP000650628">
    <property type="component" value="Unassembled WGS sequence"/>
</dbReference>
<dbReference type="AlphaFoldDB" id="A0A8J3X8V0"/>
<comment type="caution">
    <text evidence="1">The sequence shown here is derived from an EMBL/GenBank/DDBJ whole genome shotgun (WGS) entry which is preliminary data.</text>
</comment>
<proteinExistence type="predicted"/>
<reference evidence="1 2" key="1">
    <citation type="submission" date="2021-01" db="EMBL/GenBank/DDBJ databases">
        <title>Whole genome shotgun sequence of Planotetraspora mira NBRC 15435.</title>
        <authorList>
            <person name="Komaki H."/>
            <person name="Tamura T."/>
        </authorList>
    </citation>
    <scope>NUCLEOTIDE SEQUENCE [LARGE SCALE GENOMIC DNA]</scope>
    <source>
        <strain evidence="1 2">NBRC 15435</strain>
    </source>
</reference>
<accession>A0A8J3X8V0</accession>
<sequence>MYRQGDILIMPVPEEGVPAEARTGPPEPRDARGRLVLALGEATGHAHAIAGPGTLLLDPDPSRPGFLHLPSGGRLVHEEHAAISLPKGWYRVIRQREYVPGAFRVVAD</sequence>
<keyword evidence="2" id="KW-1185">Reference proteome</keyword>
<dbReference type="RefSeq" id="WP_203951990.1">
    <property type="nucleotide sequence ID" value="NZ_BOOO01000006.1"/>
</dbReference>
<name>A0A8J3X8V0_9ACTN</name>
<gene>
    <name evidence="1" type="ORF">Pmi06nite_13600</name>
</gene>
<dbReference type="EMBL" id="BOOO01000006">
    <property type="protein sequence ID" value="GII27918.1"/>
    <property type="molecule type" value="Genomic_DNA"/>
</dbReference>
<organism evidence="1 2">
    <name type="scientific">Planotetraspora mira</name>
    <dbReference type="NCBI Taxonomy" id="58121"/>
    <lineage>
        <taxon>Bacteria</taxon>
        <taxon>Bacillati</taxon>
        <taxon>Actinomycetota</taxon>
        <taxon>Actinomycetes</taxon>
        <taxon>Streptosporangiales</taxon>
        <taxon>Streptosporangiaceae</taxon>
        <taxon>Planotetraspora</taxon>
    </lineage>
</organism>
<evidence type="ECO:0000313" key="1">
    <source>
        <dbReference type="EMBL" id="GII27918.1"/>
    </source>
</evidence>
<evidence type="ECO:0000313" key="2">
    <source>
        <dbReference type="Proteomes" id="UP000650628"/>
    </source>
</evidence>